<gene>
    <name evidence="1" type="ORF">GSMUA_194020.1</name>
</gene>
<accession>A0A804IFT8</accession>
<dbReference type="InParanoid" id="A0A804IFT8"/>
<evidence type="ECO:0000313" key="1">
    <source>
        <dbReference type="EMBL" id="CAG1851164.1"/>
    </source>
</evidence>
<keyword evidence="3" id="KW-1185">Reference proteome</keyword>
<dbReference type="Proteomes" id="UP000012960">
    <property type="component" value="Unplaced"/>
</dbReference>
<organism evidence="2 3">
    <name type="scientific">Musa acuminata subsp. malaccensis</name>
    <name type="common">Wild banana</name>
    <name type="synonym">Musa malaccensis</name>
    <dbReference type="NCBI Taxonomy" id="214687"/>
    <lineage>
        <taxon>Eukaryota</taxon>
        <taxon>Viridiplantae</taxon>
        <taxon>Streptophyta</taxon>
        <taxon>Embryophyta</taxon>
        <taxon>Tracheophyta</taxon>
        <taxon>Spermatophyta</taxon>
        <taxon>Magnoliopsida</taxon>
        <taxon>Liliopsida</taxon>
        <taxon>Zingiberales</taxon>
        <taxon>Musaceae</taxon>
        <taxon>Musa</taxon>
    </lineage>
</organism>
<reference evidence="1" key="1">
    <citation type="submission" date="2021-03" db="EMBL/GenBank/DDBJ databases">
        <authorList>
            <consortium name="Genoscope - CEA"/>
            <person name="William W."/>
        </authorList>
    </citation>
    <scope>NUCLEOTIDE SEQUENCE</scope>
    <source>
        <strain evidence="1">Doubled-haploid Pahang</strain>
    </source>
</reference>
<evidence type="ECO:0000313" key="2">
    <source>
        <dbReference type="EnsemblPlants" id="Ma03_p24570.1"/>
    </source>
</evidence>
<evidence type="ECO:0000313" key="3">
    <source>
        <dbReference type="Proteomes" id="UP000012960"/>
    </source>
</evidence>
<dbReference type="EnsemblPlants" id="Ma03_t24570.1">
    <property type="protein sequence ID" value="Ma03_p24570.1"/>
    <property type="gene ID" value="Ma03_g24570"/>
</dbReference>
<name>A0A804IFT8_MUSAM</name>
<dbReference type="Gramene" id="Ma03_t24570.1">
    <property type="protein sequence ID" value="Ma03_p24570.1"/>
    <property type="gene ID" value="Ma03_g24570"/>
</dbReference>
<dbReference type="EMBL" id="HG996468">
    <property type="protein sequence ID" value="CAG1851164.1"/>
    <property type="molecule type" value="Genomic_DNA"/>
</dbReference>
<proteinExistence type="predicted"/>
<sequence>MFSLIRFFFFCSEYFNAQEEHAILKIMRLSFLILLYTICNST</sequence>
<protein>
    <submittedName>
        <fullName evidence="1">(wild Malaysian banana) hypothetical protein</fullName>
    </submittedName>
</protein>
<dbReference type="AlphaFoldDB" id="A0A804IFT8"/>
<reference evidence="2" key="2">
    <citation type="submission" date="2021-05" db="UniProtKB">
        <authorList>
            <consortium name="EnsemblPlants"/>
        </authorList>
    </citation>
    <scope>IDENTIFICATION</scope>
    <source>
        <strain evidence="2">subsp. malaccensis</strain>
    </source>
</reference>